<proteinExistence type="predicted"/>
<protein>
    <submittedName>
        <fullName evidence="1">Uncharacterized protein</fullName>
    </submittedName>
</protein>
<evidence type="ECO:0000313" key="2">
    <source>
        <dbReference type="Proteomes" id="UP001642464"/>
    </source>
</evidence>
<reference evidence="1 2" key="1">
    <citation type="submission" date="2024-02" db="EMBL/GenBank/DDBJ databases">
        <authorList>
            <person name="Chen Y."/>
            <person name="Shah S."/>
            <person name="Dougan E. K."/>
            <person name="Thang M."/>
            <person name="Chan C."/>
        </authorList>
    </citation>
    <scope>NUCLEOTIDE SEQUENCE [LARGE SCALE GENOMIC DNA]</scope>
</reference>
<keyword evidence="2" id="KW-1185">Reference proteome</keyword>
<sequence length="933" mass="103817">MAFSLTSTDASFRNLSLSFRGAERQAPSVLQVGLRFSQIMEQRALDGTHATSMTTEERLRDVTAEFNQRGDLHQKNRVDEDRFRSILNLISGTSEASREVIRAHLDHAKWRESAFSTDQLRGSRWMIGTSPKSASRPPELKRCLTVTEESQCMHLQLVVQSYVESGRRLRPSARSKMRLTPTQFDAYADFAAVYATTLQDARLLATWTPEKEAAVKKAFTQKDYFPDVEAAVASKLSTWKLSHLGLWSDLVEPPATPVKIHNAQELMEMEDSANAAKFREIRAKLAQDCAAMTAFNANQAESKRRAHVVMVMHEKGQMQVGKELCENYMERACRVSLVTQAAPLDPKIDQLFRNHAVAKKVTPQDLDCVLYIDCTKMGVINQLEVNMIGELADKVLSKNPTRTCLVLIPPLLVGSDAGGSLRKDIRKIEDKLLSAKVELRPWTLNLNTEDLHKNRDTPAAYLCFIGVLDASLPTKGTVHRNVRGNPENEQEVNVFCNSPLWLRQSLLPSEFPKALPESSFVVPGDFLHSNDMRRNYTDFQETAQWCGGVQVPKAVLGALCSGLKASHGVVVVHPTTYDGCLELAALQLGHVASGTSWDETCYKTSKEVVKTHLLQEVRMEDLPRQVEPPTLHICQLADSRLILPRDIRQLFLQDVMHSPEWREILQKFDRDWGSAEVQTPSSGPTVKPEVKSEVKSEEEIKSEPCDLSGQFQGSPKTLEKVKEKYGADNVVEMTAFSNTSLLLVPGPHLFIMAKESVDLKGLGAPIIAHGAGVWLVGEKAKRFEASNAGKGIPCKFTSDQAACVLEDDSGDGKVATLRAVLHAVERSGMVEFTLGGHSCSRPPDVKQGRCDDYFNVAPEGDELLWRPNTVQAKSLKSTNLASHFTFTQLHGSSLRLVWQMRKYVTEKCVAAAKPLWYLPGDMKLGKGECQQLI</sequence>
<evidence type="ECO:0000313" key="1">
    <source>
        <dbReference type="EMBL" id="CAK9062601.1"/>
    </source>
</evidence>
<accession>A0ABP0NGF9</accession>
<dbReference type="Proteomes" id="UP001642464">
    <property type="component" value="Unassembled WGS sequence"/>
</dbReference>
<organism evidence="1 2">
    <name type="scientific">Durusdinium trenchii</name>
    <dbReference type="NCBI Taxonomy" id="1381693"/>
    <lineage>
        <taxon>Eukaryota</taxon>
        <taxon>Sar</taxon>
        <taxon>Alveolata</taxon>
        <taxon>Dinophyceae</taxon>
        <taxon>Suessiales</taxon>
        <taxon>Symbiodiniaceae</taxon>
        <taxon>Durusdinium</taxon>
    </lineage>
</organism>
<gene>
    <name evidence="1" type="ORF">SCF082_LOCUS32577</name>
</gene>
<dbReference type="EMBL" id="CAXAMM010028335">
    <property type="protein sequence ID" value="CAK9062601.1"/>
    <property type="molecule type" value="Genomic_DNA"/>
</dbReference>
<comment type="caution">
    <text evidence="1">The sequence shown here is derived from an EMBL/GenBank/DDBJ whole genome shotgun (WGS) entry which is preliminary data.</text>
</comment>
<name>A0ABP0NGF9_9DINO</name>